<feature type="compositionally biased region" description="Low complexity" evidence="5">
    <location>
        <begin position="21"/>
        <end position="32"/>
    </location>
</feature>
<dbReference type="GO" id="GO:0003676">
    <property type="term" value="F:nucleic acid binding"/>
    <property type="evidence" value="ECO:0007669"/>
    <property type="project" value="InterPro"/>
</dbReference>
<dbReference type="SUPFAM" id="SSF52540">
    <property type="entry name" value="P-loop containing nucleoside triphosphate hydrolases"/>
    <property type="match status" value="1"/>
</dbReference>
<evidence type="ECO:0000256" key="3">
    <source>
        <dbReference type="ARBA" id="ARBA00022806"/>
    </source>
</evidence>
<dbReference type="Gene3D" id="3.40.50.300">
    <property type="entry name" value="P-loop containing nucleotide triphosphate hydrolases"/>
    <property type="match status" value="2"/>
</dbReference>
<protein>
    <recommendedName>
        <fullName evidence="6">DEAD/DEAH-box helicase domain-containing protein</fullName>
    </recommendedName>
</protein>
<dbReference type="AlphaFoldDB" id="A0A8K0GQZ5"/>
<keyword evidence="3" id="KW-0347">Helicase</keyword>
<keyword evidence="4" id="KW-0067">ATP-binding</keyword>
<organism evidence="7 8">
    <name type="scientific">Rhamnella rubrinervis</name>
    <dbReference type="NCBI Taxonomy" id="2594499"/>
    <lineage>
        <taxon>Eukaryota</taxon>
        <taxon>Viridiplantae</taxon>
        <taxon>Streptophyta</taxon>
        <taxon>Embryophyta</taxon>
        <taxon>Tracheophyta</taxon>
        <taxon>Spermatophyta</taxon>
        <taxon>Magnoliopsida</taxon>
        <taxon>eudicotyledons</taxon>
        <taxon>Gunneridae</taxon>
        <taxon>Pentapetalae</taxon>
        <taxon>rosids</taxon>
        <taxon>fabids</taxon>
        <taxon>Rosales</taxon>
        <taxon>Rhamnaceae</taxon>
        <taxon>rhamnoid group</taxon>
        <taxon>Rhamneae</taxon>
        <taxon>Rhamnella</taxon>
    </lineage>
</organism>
<evidence type="ECO:0000256" key="4">
    <source>
        <dbReference type="ARBA" id="ARBA00022840"/>
    </source>
</evidence>
<feature type="compositionally biased region" description="Basic residues" evidence="5">
    <location>
        <begin position="9"/>
        <end position="20"/>
    </location>
</feature>
<dbReference type="PANTHER" id="PTHR47960">
    <property type="entry name" value="DEAD-BOX ATP-DEPENDENT RNA HELICASE 50"/>
    <property type="match status" value="1"/>
</dbReference>
<gene>
    <name evidence="7" type="ORF">FNV43_RR25244</name>
</gene>
<dbReference type="Proteomes" id="UP000796880">
    <property type="component" value="Unassembled WGS sequence"/>
</dbReference>
<accession>A0A8K0GQZ5</accession>
<evidence type="ECO:0000259" key="6">
    <source>
        <dbReference type="Pfam" id="PF00270"/>
    </source>
</evidence>
<feature type="region of interest" description="Disordered" evidence="5">
    <location>
        <begin position="127"/>
        <end position="148"/>
    </location>
</feature>
<dbReference type="InterPro" id="IPR027417">
    <property type="entry name" value="P-loop_NTPase"/>
</dbReference>
<reference evidence="7" key="1">
    <citation type="submission" date="2020-03" db="EMBL/GenBank/DDBJ databases">
        <title>A high-quality chromosome-level genome assembly of a woody plant with both climbing and erect habits, Rhamnella rubrinervis.</title>
        <authorList>
            <person name="Lu Z."/>
            <person name="Yang Y."/>
            <person name="Zhu X."/>
            <person name="Sun Y."/>
        </authorList>
    </citation>
    <scope>NUCLEOTIDE SEQUENCE</scope>
    <source>
        <strain evidence="7">BYM</strain>
        <tissue evidence="7">Leaf</tissue>
    </source>
</reference>
<dbReference type="Pfam" id="PF00270">
    <property type="entry name" value="DEAD"/>
    <property type="match status" value="1"/>
</dbReference>
<dbReference type="GO" id="GO:0005524">
    <property type="term" value="F:ATP binding"/>
    <property type="evidence" value="ECO:0007669"/>
    <property type="project" value="UniProtKB-KW"/>
</dbReference>
<comment type="caution">
    <text evidence="7">The sequence shown here is derived from an EMBL/GenBank/DDBJ whole genome shotgun (WGS) entry which is preliminary data.</text>
</comment>
<evidence type="ECO:0000313" key="7">
    <source>
        <dbReference type="EMBL" id="KAF3434141.1"/>
    </source>
</evidence>
<dbReference type="GO" id="GO:0004386">
    <property type="term" value="F:helicase activity"/>
    <property type="evidence" value="ECO:0007669"/>
    <property type="project" value="UniProtKB-KW"/>
</dbReference>
<feature type="region of interest" description="Disordered" evidence="5">
    <location>
        <begin position="1"/>
        <end position="32"/>
    </location>
</feature>
<evidence type="ECO:0000256" key="2">
    <source>
        <dbReference type="ARBA" id="ARBA00022801"/>
    </source>
</evidence>
<dbReference type="OrthoDB" id="1902637at2759"/>
<dbReference type="InterPro" id="IPR011545">
    <property type="entry name" value="DEAD/DEAH_box_helicase_dom"/>
</dbReference>
<feature type="domain" description="DEAD/DEAH-box helicase" evidence="6">
    <location>
        <begin position="254"/>
        <end position="359"/>
    </location>
</feature>
<evidence type="ECO:0000256" key="5">
    <source>
        <dbReference type="SAM" id="MobiDB-lite"/>
    </source>
</evidence>
<keyword evidence="1" id="KW-0547">Nucleotide-binding</keyword>
<name>A0A8K0GQZ5_9ROSA</name>
<dbReference type="GO" id="GO:0016787">
    <property type="term" value="F:hydrolase activity"/>
    <property type="evidence" value="ECO:0007669"/>
    <property type="project" value="UniProtKB-KW"/>
</dbReference>
<evidence type="ECO:0000256" key="1">
    <source>
        <dbReference type="ARBA" id="ARBA00022741"/>
    </source>
</evidence>
<keyword evidence="2" id="KW-0378">Hydrolase</keyword>
<sequence length="577" mass="63512">MTKGDDSVRRKRNKANRKKLNNQNNTSSSVSARVAAIIASKKRRQSGKRRKCEGMCFSLPTPDDPFNDRHGKKDLETKITKKVSPIEMDELVFVKGKKSSICKQTHKTDAKVDDLDQKVDKLASLKNEKKSLESTNNGWKASQLDPRRTKTQLNGKGGIHVQQRQAFENLDCPSKYLIMCLNEIESALRDDCTITEEEKPLFASTWGIEFWKCYSAGKDILETSGSSSSIEKIAWIVCSAADTISRKDEEAVSCTSPFLLFLVPSKEKASKVRSVCKPLKVHGIHTVSIHPGASVDHQIQGLKNCEPEILISTPERLLELVSLKAIDISGVSLLVVDGLESQYKLGYLDTIKDIAQHTSGNAHHLVFNVSFRPACVPVVQNLLVGPLHRLSLNNSVASQSACISQSVKICNAKEEKLSKAFLVLDNAYGNPLGCHPSNVLFTVGKGGKFHKLVSALKSKGYSILTGSVCDYQEVGNREESGDSTRRAVSVIDIDQIGTTDFSKYDIVIILDFVLSIGNYLQILTRMARYTANGVLHSILTDEDAGIAGPLIEILEKCEQVVPEALRNMYVASSMMAP</sequence>
<dbReference type="EMBL" id="VOIH02000011">
    <property type="protein sequence ID" value="KAF3434141.1"/>
    <property type="molecule type" value="Genomic_DNA"/>
</dbReference>
<proteinExistence type="predicted"/>
<keyword evidence="8" id="KW-1185">Reference proteome</keyword>
<evidence type="ECO:0000313" key="8">
    <source>
        <dbReference type="Proteomes" id="UP000796880"/>
    </source>
</evidence>